<accession>A0A2N9F7N1</accession>
<evidence type="ECO:0000256" key="1">
    <source>
        <dbReference type="SAM" id="MobiDB-lite"/>
    </source>
</evidence>
<name>A0A2N9F7N1_FAGSY</name>
<reference evidence="2" key="1">
    <citation type="submission" date="2018-02" db="EMBL/GenBank/DDBJ databases">
        <authorList>
            <person name="Cohen D.B."/>
            <person name="Kent A.D."/>
        </authorList>
    </citation>
    <scope>NUCLEOTIDE SEQUENCE</scope>
</reference>
<dbReference type="EMBL" id="OIVN01000627">
    <property type="protein sequence ID" value="SPC83173.1"/>
    <property type="molecule type" value="Genomic_DNA"/>
</dbReference>
<dbReference type="AlphaFoldDB" id="A0A2N9F7N1"/>
<feature type="compositionally biased region" description="Low complexity" evidence="1">
    <location>
        <begin position="9"/>
        <end position="20"/>
    </location>
</feature>
<evidence type="ECO:0000313" key="2">
    <source>
        <dbReference type="EMBL" id="SPC83173.1"/>
    </source>
</evidence>
<gene>
    <name evidence="2" type="ORF">FSB_LOCUS11055</name>
</gene>
<organism evidence="2">
    <name type="scientific">Fagus sylvatica</name>
    <name type="common">Beechnut</name>
    <dbReference type="NCBI Taxonomy" id="28930"/>
    <lineage>
        <taxon>Eukaryota</taxon>
        <taxon>Viridiplantae</taxon>
        <taxon>Streptophyta</taxon>
        <taxon>Embryophyta</taxon>
        <taxon>Tracheophyta</taxon>
        <taxon>Spermatophyta</taxon>
        <taxon>Magnoliopsida</taxon>
        <taxon>eudicotyledons</taxon>
        <taxon>Gunneridae</taxon>
        <taxon>Pentapetalae</taxon>
        <taxon>rosids</taxon>
        <taxon>fabids</taxon>
        <taxon>Fagales</taxon>
        <taxon>Fagaceae</taxon>
        <taxon>Fagus</taxon>
    </lineage>
</organism>
<sequence>MATMAKNKSSSSSSVCHHSPPASPPTMVEDFGSLSLGYFSFSRPPWPYTLSRLSLSLLSHRSSKAPSPELELPHGLILTLTEVLDLAKAPSSELKLLHGLILTLTPRFSIWPRLPHRSSTATMAIDKSSQALTLSFLWLQTSRV</sequence>
<protein>
    <submittedName>
        <fullName evidence="2">Uncharacterized protein</fullName>
    </submittedName>
</protein>
<proteinExistence type="predicted"/>
<feature type="region of interest" description="Disordered" evidence="1">
    <location>
        <begin position="1"/>
        <end position="22"/>
    </location>
</feature>